<evidence type="ECO:0000313" key="3">
    <source>
        <dbReference type="Proteomes" id="UP001530315"/>
    </source>
</evidence>
<keyword evidence="1" id="KW-0812">Transmembrane</keyword>
<dbReference type="PANTHER" id="PTHR12224:SF0">
    <property type="entry name" value="BETA-1,4-MANNOSYL-GLYCOPROTEIN 4-BETA-N-ACETYLGLUCOSAMINYLTRANSFERASE"/>
    <property type="match status" value="1"/>
</dbReference>
<keyword evidence="1" id="KW-0472">Membrane</keyword>
<dbReference type="AlphaFoldDB" id="A0ABD3MQH0"/>
<dbReference type="EMBL" id="JALLAZ020001732">
    <property type="protein sequence ID" value="KAL3766261.1"/>
    <property type="molecule type" value="Genomic_DNA"/>
</dbReference>
<reference evidence="2 3" key="1">
    <citation type="submission" date="2024-10" db="EMBL/GenBank/DDBJ databases">
        <title>Updated reference genomes for cyclostephanoid diatoms.</title>
        <authorList>
            <person name="Roberts W.R."/>
            <person name="Alverson A.J."/>
        </authorList>
    </citation>
    <scope>NUCLEOTIDE SEQUENCE [LARGE SCALE GENOMIC DNA]</scope>
    <source>
        <strain evidence="2 3">AJA276-08</strain>
    </source>
</reference>
<dbReference type="Proteomes" id="UP001530315">
    <property type="component" value="Unassembled WGS sequence"/>
</dbReference>
<name>A0ABD3MQH0_9STRA</name>
<evidence type="ECO:0000313" key="2">
    <source>
        <dbReference type="EMBL" id="KAL3766261.1"/>
    </source>
</evidence>
<evidence type="ECO:0000256" key="1">
    <source>
        <dbReference type="SAM" id="Phobius"/>
    </source>
</evidence>
<keyword evidence="3" id="KW-1185">Reference proteome</keyword>
<sequence>MTSQVDARRTVRGINSSTLLRRILAVPIVVSSIAPIILHRHLSFHSTDQARHTFLRGPPSSSRSGKTSIIEFVYEDGQITNATLPSNIGGAGRSLLLRALDKRPVWDEDIHPEIEAERCGRYYSYSNSKKVFAQYKARKRRRLFLGSLIADDSWHALCALAIETYGVYTAVAFVESNRTQTGSPRQLRFVNGTTEHKILVESDLFGPNTPVLIEHFVHEGDVVGVGMIREQMQRSLIIDMWKKAGMTRDDIGVLTDADETFTRDFLRAAQMCDIPELNPETQNCHTAKLISASMVFEGSPECMTATRQWMHPDLILGKCIEGIGDKEFKLDDSQRKSKLAWRKREYTSKYGNYSGWPKEKKTFPLWNAADFRRDQGGHVIMFEQVDYLRFGMGHTGYHFHNYFETTQQLRKKYMTYGHPVKEAENLSISEMHPDLDVMVDCVLGRSTTNNKHNISSLKLADFEGRIPIAYGLDGYSFARHVELEKILKDDERGHDRTWHDNPKSKDWFEKIPH</sequence>
<accession>A0ABD3MQH0</accession>
<proteinExistence type="predicted"/>
<dbReference type="InterPro" id="IPR006813">
    <property type="entry name" value="Glyco_trans_17"/>
</dbReference>
<feature type="transmembrane region" description="Helical" evidence="1">
    <location>
        <begin position="20"/>
        <end position="38"/>
    </location>
</feature>
<dbReference type="PANTHER" id="PTHR12224">
    <property type="entry name" value="BETA-1,4-MANNOSYL-GLYCOPROTEIN BETA-1,4-N-ACETYLGLUCOSAMINYL-TRANSFERASE"/>
    <property type="match status" value="1"/>
</dbReference>
<comment type="caution">
    <text evidence="2">The sequence shown here is derived from an EMBL/GenBank/DDBJ whole genome shotgun (WGS) entry which is preliminary data.</text>
</comment>
<organism evidence="2 3">
    <name type="scientific">Stephanodiscus triporus</name>
    <dbReference type="NCBI Taxonomy" id="2934178"/>
    <lineage>
        <taxon>Eukaryota</taxon>
        <taxon>Sar</taxon>
        <taxon>Stramenopiles</taxon>
        <taxon>Ochrophyta</taxon>
        <taxon>Bacillariophyta</taxon>
        <taxon>Coscinodiscophyceae</taxon>
        <taxon>Thalassiosirophycidae</taxon>
        <taxon>Stephanodiscales</taxon>
        <taxon>Stephanodiscaceae</taxon>
        <taxon>Stephanodiscus</taxon>
    </lineage>
</organism>
<protein>
    <submittedName>
        <fullName evidence="2">Uncharacterized protein</fullName>
    </submittedName>
</protein>
<dbReference type="Pfam" id="PF04724">
    <property type="entry name" value="Glyco_transf_17"/>
    <property type="match status" value="1"/>
</dbReference>
<gene>
    <name evidence="2" type="ORF">ACHAW5_008207</name>
</gene>
<keyword evidence="1" id="KW-1133">Transmembrane helix</keyword>